<dbReference type="EMBL" id="JAQJZL010000002">
    <property type="protein sequence ID" value="KAJ6052913.1"/>
    <property type="molecule type" value="Genomic_DNA"/>
</dbReference>
<dbReference type="Proteomes" id="UP001219568">
    <property type="component" value="Unassembled WGS sequence"/>
</dbReference>
<reference evidence="2" key="1">
    <citation type="journal article" date="2023" name="IMA Fungus">
        <title>Comparative genomic study of the Penicillium genus elucidates a diverse pangenome and 15 lateral gene transfer events.</title>
        <authorList>
            <person name="Petersen C."/>
            <person name="Sorensen T."/>
            <person name="Nielsen M.R."/>
            <person name="Sondergaard T.E."/>
            <person name="Sorensen J.L."/>
            <person name="Fitzpatrick D.A."/>
            <person name="Frisvad J.C."/>
            <person name="Nielsen K.L."/>
        </authorList>
    </citation>
    <scope>NUCLEOTIDE SEQUENCE</scope>
    <source>
        <strain evidence="2">IBT 15450</strain>
    </source>
</reference>
<sequence>MPLLDPREGQHIKWTEREKQRMKEITEVMKKELESFAERTQRGLGERTVDEELPTTSSKAKKLLVSSLTHTYPRAEAGSRQISTLGYLSIPGWYTDSEGQAVTPDRERQVIINSNICHQILEEFHALRLSLMTGQNPSSDGAEEPPPPADSPARLQRMVIDLIESSKPNPKTMILVIPVRRRISEGFPHF</sequence>
<gene>
    <name evidence="2" type="ORF">N7460_003447</name>
</gene>
<evidence type="ECO:0000256" key="1">
    <source>
        <dbReference type="SAM" id="MobiDB-lite"/>
    </source>
</evidence>
<comment type="caution">
    <text evidence="2">The sequence shown here is derived from an EMBL/GenBank/DDBJ whole genome shotgun (WGS) entry which is preliminary data.</text>
</comment>
<dbReference type="AlphaFoldDB" id="A0AAD6IMC8"/>
<proteinExistence type="predicted"/>
<feature type="region of interest" description="Disordered" evidence="1">
    <location>
        <begin position="133"/>
        <end position="152"/>
    </location>
</feature>
<keyword evidence="3" id="KW-1185">Reference proteome</keyword>
<organism evidence="2 3">
    <name type="scientific">Penicillium canescens</name>
    <dbReference type="NCBI Taxonomy" id="5083"/>
    <lineage>
        <taxon>Eukaryota</taxon>
        <taxon>Fungi</taxon>
        <taxon>Dikarya</taxon>
        <taxon>Ascomycota</taxon>
        <taxon>Pezizomycotina</taxon>
        <taxon>Eurotiomycetes</taxon>
        <taxon>Eurotiomycetidae</taxon>
        <taxon>Eurotiales</taxon>
        <taxon>Aspergillaceae</taxon>
        <taxon>Penicillium</taxon>
    </lineage>
</organism>
<evidence type="ECO:0000313" key="2">
    <source>
        <dbReference type="EMBL" id="KAJ6052913.1"/>
    </source>
</evidence>
<protein>
    <submittedName>
        <fullName evidence="2">Uncharacterized protein</fullName>
    </submittedName>
</protein>
<name>A0AAD6IMC8_PENCN</name>
<reference evidence="2" key="2">
    <citation type="submission" date="2023-01" db="EMBL/GenBank/DDBJ databases">
        <authorList>
            <person name="Petersen C."/>
        </authorList>
    </citation>
    <scope>NUCLEOTIDE SEQUENCE</scope>
    <source>
        <strain evidence="2">IBT 15450</strain>
    </source>
</reference>
<accession>A0AAD6IMC8</accession>
<evidence type="ECO:0000313" key="3">
    <source>
        <dbReference type="Proteomes" id="UP001219568"/>
    </source>
</evidence>